<dbReference type="GO" id="GO:0005886">
    <property type="term" value="C:plasma membrane"/>
    <property type="evidence" value="ECO:0007669"/>
    <property type="project" value="TreeGrafter"/>
</dbReference>
<dbReference type="RefSeq" id="WP_079438557.1">
    <property type="nucleotide sequence ID" value="NZ_MZGT01000010.1"/>
</dbReference>
<dbReference type="PANTHER" id="PTHR35793:SF2">
    <property type="entry name" value="INNER MEMBRANE PROTEIN YJIG"/>
    <property type="match status" value="1"/>
</dbReference>
<organism evidence="3 4">
    <name type="scientific">Clostridium chromiireducens</name>
    <dbReference type="NCBI Taxonomy" id="225345"/>
    <lineage>
        <taxon>Bacteria</taxon>
        <taxon>Bacillati</taxon>
        <taxon>Bacillota</taxon>
        <taxon>Clostridia</taxon>
        <taxon>Eubacteriales</taxon>
        <taxon>Clostridiaceae</taxon>
        <taxon>Clostridium</taxon>
    </lineage>
</organism>
<dbReference type="OrthoDB" id="9805623at2"/>
<comment type="caution">
    <text evidence="3">The sequence shown here is derived from an EMBL/GenBank/DDBJ whole genome shotgun (WGS) entry which is preliminary data.</text>
</comment>
<keyword evidence="1" id="KW-1133">Transmembrane helix</keyword>
<sequence>MFNYLSKSIIPIIFLLIITYGMFKGRKVYEWFIEGAKDGLMVTLRIFPYLLAMIIAVQIFKEANLMNLLNNLIAPIGNLIGLPKELIPLLIIKPLSGSGAIGVFTDVIKSFGPDTRTGLIASVVMGSTETIFYTITVYFGAVKVKKIRHTLWAAVFADLTAIIMAVFVVNLFLV</sequence>
<keyword evidence="4" id="KW-1185">Reference proteome</keyword>
<gene>
    <name evidence="3" type="primary">spmB</name>
    <name evidence="3" type="ORF">CLCHR_09680</name>
</gene>
<evidence type="ECO:0000313" key="4">
    <source>
        <dbReference type="Proteomes" id="UP000191056"/>
    </source>
</evidence>
<keyword evidence="1" id="KW-0812">Transmembrane</keyword>
<dbReference type="Proteomes" id="UP000191056">
    <property type="component" value="Unassembled WGS sequence"/>
</dbReference>
<dbReference type="AlphaFoldDB" id="A0A1V4IYH4"/>
<name>A0A1V4IYH4_9CLOT</name>
<evidence type="ECO:0000313" key="3">
    <source>
        <dbReference type="EMBL" id="OPJ64943.1"/>
    </source>
</evidence>
<feature type="transmembrane region" description="Helical" evidence="1">
    <location>
        <begin position="119"/>
        <end position="139"/>
    </location>
</feature>
<reference evidence="3 4" key="1">
    <citation type="submission" date="2017-03" db="EMBL/GenBank/DDBJ databases">
        <title>Genome sequence of Clostridium chromiireducens DSM 23318.</title>
        <authorList>
            <person name="Poehlein A."/>
            <person name="Daniel R."/>
        </authorList>
    </citation>
    <scope>NUCLEOTIDE SEQUENCE [LARGE SCALE GENOMIC DNA]</scope>
    <source>
        <strain evidence="3 4">DSM 23318</strain>
    </source>
</reference>
<proteinExistence type="predicted"/>
<feature type="transmembrane region" description="Helical" evidence="1">
    <location>
        <begin position="151"/>
        <end position="173"/>
    </location>
</feature>
<dbReference type="STRING" id="225345.CLCHR_09680"/>
<dbReference type="EMBL" id="MZGT01000010">
    <property type="protein sequence ID" value="OPJ64943.1"/>
    <property type="molecule type" value="Genomic_DNA"/>
</dbReference>
<evidence type="ECO:0000259" key="2">
    <source>
        <dbReference type="Pfam" id="PF07670"/>
    </source>
</evidence>
<dbReference type="InterPro" id="IPR052549">
    <property type="entry name" value="SpmB"/>
</dbReference>
<dbReference type="PANTHER" id="PTHR35793">
    <property type="entry name" value="INNER MEMBRANE PROTEIN YJIG"/>
    <property type="match status" value="1"/>
</dbReference>
<feature type="transmembrane region" description="Helical" evidence="1">
    <location>
        <begin position="44"/>
        <end position="60"/>
    </location>
</feature>
<evidence type="ECO:0000256" key="1">
    <source>
        <dbReference type="SAM" id="Phobius"/>
    </source>
</evidence>
<feature type="domain" description="Nucleoside transporter/FeoB GTPase Gate" evidence="2">
    <location>
        <begin position="44"/>
        <end position="143"/>
    </location>
</feature>
<feature type="transmembrane region" description="Helical" evidence="1">
    <location>
        <begin position="6"/>
        <end position="23"/>
    </location>
</feature>
<keyword evidence="1" id="KW-0472">Membrane</keyword>
<accession>A0A1V4IYH4</accession>
<protein>
    <submittedName>
        <fullName evidence="3">Spore maturation protein B</fullName>
    </submittedName>
</protein>
<dbReference type="InterPro" id="IPR011642">
    <property type="entry name" value="Gate_dom"/>
</dbReference>
<dbReference type="Pfam" id="PF07670">
    <property type="entry name" value="Gate"/>
    <property type="match status" value="1"/>
</dbReference>